<protein>
    <recommendedName>
        <fullName evidence="4">ROK family protein</fullName>
    </recommendedName>
</protein>
<proteinExistence type="inferred from homology"/>
<organism evidence="3">
    <name type="scientific">Streptomyces haneummycinicus</name>
    <dbReference type="NCBI Taxonomy" id="3074435"/>
    <lineage>
        <taxon>Bacteria</taxon>
        <taxon>Bacillati</taxon>
        <taxon>Actinomycetota</taxon>
        <taxon>Actinomycetes</taxon>
        <taxon>Kitasatosporales</taxon>
        <taxon>Streptomycetaceae</taxon>
        <taxon>Streptomyces</taxon>
    </lineage>
</organism>
<feature type="compositionally biased region" description="Low complexity" evidence="2">
    <location>
        <begin position="148"/>
        <end position="163"/>
    </location>
</feature>
<evidence type="ECO:0000313" key="3">
    <source>
        <dbReference type="EMBL" id="BFO17202.1"/>
    </source>
</evidence>
<dbReference type="AlphaFoldDB" id="A0AAT9HIU1"/>
<feature type="compositionally biased region" description="Basic residues" evidence="2">
    <location>
        <begin position="92"/>
        <end position="103"/>
    </location>
</feature>
<dbReference type="SUPFAM" id="SSF53067">
    <property type="entry name" value="Actin-like ATPase domain"/>
    <property type="match status" value="1"/>
</dbReference>
<sequence length="203" mass="21361">MLEETAEYLGAGLADLINLFQPERILVGGWAGLQLGARFLEGVRRHALAYALRRPAARVDIVLGRLGPDAVTVGAATLPLADFFARGGGAHRGLRQRHRRGGRRSGAPGTAHRGDPGRTGVRARCAATGSGAAPRYPGGRWSEGPLGGAAAPTRAAPAARLPAVEGRTSRTRRQRHPQGRGEPRDQPQTVRGRSPAASPEARC</sequence>
<feature type="compositionally biased region" description="Basic residues" evidence="2">
    <location>
        <begin position="169"/>
        <end position="178"/>
    </location>
</feature>
<name>A0AAT9HIU1_9ACTN</name>
<dbReference type="Pfam" id="PF00480">
    <property type="entry name" value="ROK"/>
    <property type="match status" value="1"/>
</dbReference>
<evidence type="ECO:0000256" key="2">
    <source>
        <dbReference type="SAM" id="MobiDB-lite"/>
    </source>
</evidence>
<gene>
    <name evidence="3" type="ORF">SHKM778_35900</name>
</gene>
<accession>A0AAT9HIU1</accession>
<reference evidence="3" key="2">
    <citation type="submission" date="2024-07" db="EMBL/GenBank/DDBJ databases">
        <title>Streptomyces haneummycinica sp. nov., a new antibiotic-producing actinobacterium isolated from marine sediment.</title>
        <authorList>
            <person name="Uemura M."/>
            <person name="Hamada M."/>
            <person name="Hirano S."/>
            <person name="Kobayashi K."/>
            <person name="Ohshiro T."/>
            <person name="Kobayashi T."/>
            <person name="Terahara T."/>
        </authorList>
    </citation>
    <scope>NUCLEOTIDE SEQUENCE</scope>
    <source>
        <strain evidence="3">KM77-8</strain>
    </source>
</reference>
<dbReference type="InterPro" id="IPR043129">
    <property type="entry name" value="ATPase_NBD"/>
</dbReference>
<evidence type="ECO:0000256" key="1">
    <source>
        <dbReference type="ARBA" id="ARBA00006479"/>
    </source>
</evidence>
<dbReference type="InterPro" id="IPR000600">
    <property type="entry name" value="ROK"/>
</dbReference>
<dbReference type="Gene3D" id="3.30.420.40">
    <property type="match status" value="1"/>
</dbReference>
<reference evidence="3" key="1">
    <citation type="submission" date="2024-06" db="EMBL/GenBank/DDBJ databases">
        <authorList>
            <consortium name="consrtm"/>
            <person name="Uemura M."/>
            <person name="Terahara T."/>
        </authorList>
    </citation>
    <scope>NUCLEOTIDE SEQUENCE</scope>
    <source>
        <strain evidence="3">KM77-8</strain>
    </source>
</reference>
<comment type="similarity">
    <text evidence="1">Belongs to the ROK (NagC/XylR) family.</text>
</comment>
<evidence type="ECO:0008006" key="4">
    <source>
        <dbReference type="Google" id="ProtNLM"/>
    </source>
</evidence>
<dbReference type="CDD" id="cd23763">
    <property type="entry name" value="ASKHA_ATPase_ROK"/>
    <property type="match status" value="1"/>
</dbReference>
<dbReference type="EMBL" id="AP035768">
    <property type="protein sequence ID" value="BFO17202.1"/>
    <property type="molecule type" value="Genomic_DNA"/>
</dbReference>
<feature type="region of interest" description="Disordered" evidence="2">
    <location>
        <begin position="90"/>
        <end position="203"/>
    </location>
</feature>